<reference evidence="1" key="1">
    <citation type="submission" date="2024-06" db="EMBL/GenBank/DDBJ databases">
        <title>Genome sequence of Vogesella sp. MAHUQ-64.</title>
        <authorList>
            <person name="Huq M.A."/>
        </authorList>
    </citation>
    <scope>NUCLEOTIDE SEQUENCE</scope>
    <source>
        <strain evidence="1">MAHUQ-64</strain>
    </source>
</reference>
<proteinExistence type="predicted"/>
<comment type="caution">
    <text evidence="1">The sequence shown here is derived from an EMBL/GenBank/DDBJ whole genome shotgun (WGS) entry which is preliminary data.</text>
</comment>
<name>A0ABV1M062_9NEIS</name>
<dbReference type="RefSeq" id="WP_349583872.1">
    <property type="nucleotide sequence ID" value="NZ_JBEFLD010000002.1"/>
</dbReference>
<organism evidence="1 2">
    <name type="scientific">Vogesella oryzagri</name>
    <dbReference type="NCBI Taxonomy" id="3160864"/>
    <lineage>
        <taxon>Bacteria</taxon>
        <taxon>Pseudomonadati</taxon>
        <taxon>Pseudomonadota</taxon>
        <taxon>Betaproteobacteria</taxon>
        <taxon>Neisseriales</taxon>
        <taxon>Chromobacteriaceae</taxon>
        <taxon>Vogesella</taxon>
    </lineage>
</organism>
<dbReference type="Proteomes" id="UP001433638">
    <property type="component" value="Unassembled WGS sequence"/>
</dbReference>
<dbReference type="EMBL" id="JBEFLD010000002">
    <property type="protein sequence ID" value="MEQ6289594.1"/>
    <property type="molecule type" value="Genomic_DNA"/>
</dbReference>
<accession>A0ABV1M062</accession>
<keyword evidence="2" id="KW-1185">Reference proteome</keyword>
<gene>
    <name evidence="1" type="ORF">ABNW52_03090</name>
</gene>
<protein>
    <submittedName>
        <fullName evidence="1">Uncharacterized protein</fullName>
    </submittedName>
</protein>
<evidence type="ECO:0000313" key="2">
    <source>
        <dbReference type="Proteomes" id="UP001433638"/>
    </source>
</evidence>
<sequence length="116" mass="12500">MNKVQAFAVLNASLASGSDTWVAPEHDRATYIANKSQQLLGCVIDPVEAAIQGEMFHYGVHEKLSKSMLYAIAHQDGRWLIYSPDQNVFALGFGASATKLTVLGFASGDALAEWLG</sequence>
<evidence type="ECO:0000313" key="1">
    <source>
        <dbReference type="EMBL" id="MEQ6289594.1"/>
    </source>
</evidence>